<dbReference type="Proteomes" id="UP001057402">
    <property type="component" value="Chromosome 4"/>
</dbReference>
<organism evidence="1 2">
    <name type="scientific">Melastoma candidum</name>
    <dbReference type="NCBI Taxonomy" id="119954"/>
    <lineage>
        <taxon>Eukaryota</taxon>
        <taxon>Viridiplantae</taxon>
        <taxon>Streptophyta</taxon>
        <taxon>Embryophyta</taxon>
        <taxon>Tracheophyta</taxon>
        <taxon>Spermatophyta</taxon>
        <taxon>Magnoliopsida</taxon>
        <taxon>eudicotyledons</taxon>
        <taxon>Gunneridae</taxon>
        <taxon>Pentapetalae</taxon>
        <taxon>rosids</taxon>
        <taxon>malvids</taxon>
        <taxon>Myrtales</taxon>
        <taxon>Melastomataceae</taxon>
        <taxon>Melastomatoideae</taxon>
        <taxon>Melastomateae</taxon>
        <taxon>Melastoma</taxon>
    </lineage>
</organism>
<comment type="caution">
    <text evidence="1">The sequence shown here is derived from an EMBL/GenBank/DDBJ whole genome shotgun (WGS) entry which is preliminary data.</text>
</comment>
<evidence type="ECO:0000313" key="2">
    <source>
        <dbReference type="Proteomes" id="UP001057402"/>
    </source>
</evidence>
<accession>A0ACB9REG9</accession>
<gene>
    <name evidence="1" type="ORF">MLD38_014790</name>
</gene>
<reference evidence="2" key="1">
    <citation type="journal article" date="2023" name="Front. Plant Sci.">
        <title>Chromosomal-level genome assembly of Melastoma candidum provides insights into trichome evolution.</title>
        <authorList>
            <person name="Zhong Y."/>
            <person name="Wu W."/>
            <person name="Sun C."/>
            <person name="Zou P."/>
            <person name="Liu Y."/>
            <person name="Dai S."/>
            <person name="Zhou R."/>
        </authorList>
    </citation>
    <scope>NUCLEOTIDE SEQUENCE [LARGE SCALE GENOMIC DNA]</scope>
</reference>
<dbReference type="EMBL" id="CM042883">
    <property type="protein sequence ID" value="KAI4377105.1"/>
    <property type="molecule type" value="Genomic_DNA"/>
</dbReference>
<evidence type="ECO:0000313" key="1">
    <source>
        <dbReference type="EMBL" id="KAI4377105.1"/>
    </source>
</evidence>
<keyword evidence="2" id="KW-1185">Reference proteome</keyword>
<sequence length="84" mass="9493">MKFPGEFLTENQDIVWVFDPDMDGQEGMSSQRQPPSEVELIKERFGKLLLGEDMSGGGKGFLLLWPCQIRSRISLPLYSESKGN</sequence>
<name>A0ACB9REG9_9MYRT</name>
<protein>
    <submittedName>
        <fullName evidence="1">Uncharacterized protein</fullName>
    </submittedName>
</protein>
<proteinExistence type="predicted"/>